<feature type="region of interest" description="Disordered" evidence="1">
    <location>
        <begin position="127"/>
        <end position="153"/>
    </location>
</feature>
<feature type="signal peptide" evidence="2">
    <location>
        <begin position="1"/>
        <end position="21"/>
    </location>
</feature>
<protein>
    <submittedName>
        <fullName evidence="3">Uncharacterized protein</fullName>
    </submittedName>
</protein>
<gene>
    <name evidence="3" type="ORF">TrVE_jg8016</name>
</gene>
<sequence>MLRPLVSVLLLILLATRELDGQYVSPNGCEPIDVEAFDPTAVLGELPACVFGCVAISGIVIADLITSGELPPCQQVVTLIECAGTLPPTGCNELDWNGMICLAENLQVQACNGTVPVPTVLYVLEDEEEEEEVEEEVEEEEEEEETPILNGGGSNRGLELGAALGLFVGVMGLA</sequence>
<reference evidence="4" key="1">
    <citation type="journal article" date="2023" name="Commun. Biol.">
        <title>Genome analysis of Parmales, the sister group of diatoms, reveals the evolutionary specialization of diatoms from phago-mixotrophs to photoautotrophs.</title>
        <authorList>
            <person name="Ban H."/>
            <person name="Sato S."/>
            <person name="Yoshikawa S."/>
            <person name="Yamada K."/>
            <person name="Nakamura Y."/>
            <person name="Ichinomiya M."/>
            <person name="Sato N."/>
            <person name="Blanc-Mathieu R."/>
            <person name="Endo H."/>
            <person name="Kuwata A."/>
            <person name="Ogata H."/>
        </authorList>
    </citation>
    <scope>NUCLEOTIDE SEQUENCE [LARGE SCALE GENOMIC DNA]</scope>
    <source>
        <strain evidence="4">NIES 3699</strain>
    </source>
</reference>
<comment type="caution">
    <text evidence="3">The sequence shown here is derived from an EMBL/GenBank/DDBJ whole genome shotgun (WGS) entry which is preliminary data.</text>
</comment>
<proteinExistence type="predicted"/>
<evidence type="ECO:0000256" key="1">
    <source>
        <dbReference type="SAM" id="MobiDB-lite"/>
    </source>
</evidence>
<feature type="compositionally biased region" description="Acidic residues" evidence="1">
    <location>
        <begin position="127"/>
        <end position="146"/>
    </location>
</feature>
<name>A0A9W7EN06_9STRA</name>
<dbReference type="Proteomes" id="UP001165160">
    <property type="component" value="Unassembled WGS sequence"/>
</dbReference>
<evidence type="ECO:0000313" key="3">
    <source>
        <dbReference type="EMBL" id="GMH84497.1"/>
    </source>
</evidence>
<evidence type="ECO:0000313" key="4">
    <source>
        <dbReference type="Proteomes" id="UP001165160"/>
    </source>
</evidence>
<keyword evidence="4" id="KW-1185">Reference proteome</keyword>
<dbReference type="EMBL" id="BRXX01000038">
    <property type="protein sequence ID" value="GMH84497.1"/>
    <property type="molecule type" value="Genomic_DNA"/>
</dbReference>
<dbReference type="AlphaFoldDB" id="A0A9W7EN06"/>
<keyword evidence="2" id="KW-0732">Signal</keyword>
<evidence type="ECO:0000256" key="2">
    <source>
        <dbReference type="SAM" id="SignalP"/>
    </source>
</evidence>
<accession>A0A9W7EN06</accession>
<organism evidence="3 4">
    <name type="scientific">Triparma verrucosa</name>
    <dbReference type="NCBI Taxonomy" id="1606542"/>
    <lineage>
        <taxon>Eukaryota</taxon>
        <taxon>Sar</taxon>
        <taxon>Stramenopiles</taxon>
        <taxon>Ochrophyta</taxon>
        <taxon>Bolidophyceae</taxon>
        <taxon>Parmales</taxon>
        <taxon>Triparmaceae</taxon>
        <taxon>Triparma</taxon>
    </lineage>
</organism>
<feature type="chain" id="PRO_5040749230" evidence="2">
    <location>
        <begin position="22"/>
        <end position="174"/>
    </location>
</feature>